<evidence type="ECO:0000313" key="4">
    <source>
        <dbReference type="Proteomes" id="UP001164746"/>
    </source>
</evidence>
<evidence type="ECO:0000256" key="1">
    <source>
        <dbReference type="SAM" id="Phobius"/>
    </source>
</evidence>
<evidence type="ECO:0000313" key="3">
    <source>
        <dbReference type="EMBL" id="WAR03723.1"/>
    </source>
</evidence>
<keyword evidence="1" id="KW-1133">Transmembrane helix</keyword>
<dbReference type="InterPro" id="IPR015510">
    <property type="entry name" value="PGRP"/>
</dbReference>
<name>A0ABY7E157_MYAAR</name>
<keyword evidence="4" id="KW-1185">Reference proteome</keyword>
<evidence type="ECO:0000259" key="2">
    <source>
        <dbReference type="SMART" id="SM00701"/>
    </source>
</evidence>
<dbReference type="EMBL" id="CP111015">
    <property type="protein sequence ID" value="WAR03723.1"/>
    <property type="molecule type" value="Genomic_DNA"/>
</dbReference>
<dbReference type="PANTHER" id="PTHR11022">
    <property type="entry name" value="PEPTIDOGLYCAN RECOGNITION PROTEIN"/>
    <property type="match status" value="1"/>
</dbReference>
<feature type="transmembrane region" description="Helical" evidence="1">
    <location>
        <begin position="23"/>
        <end position="41"/>
    </location>
</feature>
<sequence>MANIQDIWNNGDFNNFVVMLRNVPKLIVLTFGILAAISSLYNEVGTRARRALPAHHPEYGVMQRVDHVIYCDNATMVTREKWGARPPKQVDRMETPVRVVFIHHAASGECFTEETCAKEASSLQDYHMKKEVGLTLGIVLWSAKMVMCTRAEAGTGLARTH</sequence>
<gene>
    <name evidence="3" type="ORF">MAR_010281</name>
</gene>
<reference evidence="3" key="1">
    <citation type="submission" date="2022-11" db="EMBL/GenBank/DDBJ databases">
        <title>Centuries of genome instability and evolution in soft-shell clam transmissible cancer (bioRxiv).</title>
        <authorList>
            <person name="Hart S.F.M."/>
            <person name="Yonemitsu M.A."/>
            <person name="Giersch R.M."/>
            <person name="Beal B.F."/>
            <person name="Arriagada G."/>
            <person name="Davis B.W."/>
            <person name="Ostrander E.A."/>
            <person name="Goff S.P."/>
            <person name="Metzger M.J."/>
        </authorList>
    </citation>
    <scope>NUCLEOTIDE SEQUENCE</scope>
    <source>
        <strain evidence="3">MELC-2E11</strain>
        <tissue evidence="3">Siphon/mantle</tissue>
    </source>
</reference>
<feature type="domain" description="Peptidoglycan recognition protein family" evidence="2">
    <location>
        <begin position="74"/>
        <end position="161"/>
    </location>
</feature>
<accession>A0ABY7E157</accession>
<keyword evidence="1" id="KW-0472">Membrane</keyword>
<organism evidence="3 4">
    <name type="scientific">Mya arenaria</name>
    <name type="common">Soft-shell clam</name>
    <dbReference type="NCBI Taxonomy" id="6604"/>
    <lineage>
        <taxon>Eukaryota</taxon>
        <taxon>Metazoa</taxon>
        <taxon>Spiralia</taxon>
        <taxon>Lophotrochozoa</taxon>
        <taxon>Mollusca</taxon>
        <taxon>Bivalvia</taxon>
        <taxon>Autobranchia</taxon>
        <taxon>Heteroconchia</taxon>
        <taxon>Euheterodonta</taxon>
        <taxon>Imparidentia</taxon>
        <taxon>Neoheterodontei</taxon>
        <taxon>Myida</taxon>
        <taxon>Myoidea</taxon>
        <taxon>Myidae</taxon>
        <taxon>Mya</taxon>
    </lineage>
</organism>
<protein>
    <submittedName>
        <fullName evidence="3">PGPSD-like protein</fullName>
    </submittedName>
</protein>
<dbReference type="InterPro" id="IPR036505">
    <property type="entry name" value="Amidase/PGRP_sf"/>
</dbReference>
<dbReference type="SUPFAM" id="SSF55846">
    <property type="entry name" value="N-acetylmuramoyl-L-alanine amidase-like"/>
    <property type="match status" value="1"/>
</dbReference>
<keyword evidence="1" id="KW-0812">Transmembrane</keyword>
<dbReference type="PANTHER" id="PTHR11022:SF41">
    <property type="entry name" value="PEPTIDOGLYCAN-RECOGNITION PROTEIN LC-RELATED"/>
    <property type="match status" value="1"/>
</dbReference>
<dbReference type="Gene3D" id="3.40.80.10">
    <property type="entry name" value="Peptidoglycan recognition protein-like"/>
    <property type="match status" value="1"/>
</dbReference>
<dbReference type="Proteomes" id="UP001164746">
    <property type="component" value="Chromosome 4"/>
</dbReference>
<proteinExistence type="predicted"/>
<dbReference type="InterPro" id="IPR006619">
    <property type="entry name" value="PGRP_domain_met/bac"/>
</dbReference>
<dbReference type="SMART" id="SM00701">
    <property type="entry name" value="PGRP"/>
    <property type="match status" value="1"/>
</dbReference>